<proteinExistence type="predicted"/>
<evidence type="ECO:0000256" key="1">
    <source>
        <dbReference type="SAM" id="Phobius"/>
    </source>
</evidence>
<gene>
    <name evidence="2" type="ORF">GCM10022204_01710</name>
</gene>
<reference evidence="3" key="1">
    <citation type="journal article" date="2019" name="Int. J. Syst. Evol. Microbiol.">
        <title>The Global Catalogue of Microorganisms (GCM) 10K type strain sequencing project: providing services to taxonomists for standard genome sequencing and annotation.</title>
        <authorList>
            <consortium name="The Broad Institute Genomics Platform"/>
            <consortium name="The Broad Institute Genome Sequencing Center for Infectious Disease"/>
            <person name="Wu L."/>
            <person name="Ma J."/>
        </authorList>
    </citation>
    <scope>NUCLEOTIDE SEQUENCE [LARGE SCALE GENOMIC DNA]</scope>
    <source>
        <strain evidence="3">JCM 16548</strain>
    </source>
</reference>
<organism evidence="2 3">
    <name type="scientific">Microlunatus aurantiacus</name>
    <dbReference type="NCBI Taxonomy" id="446786"/>
    <lineage>
        <taxon>Bacteria</taxon>
        <taxon>Bacillati</taxon>
        <taxon>Actinomycetota</taxon>
        <taxon>Actinomycetes</taxon>
        <taxon>Propionibacteriales</taxon>
        <taxon>Propionibacteriaceae</taxon>
        <taxon>Microlunatus</taxon>
    </lineage>
</organism>
<keyword evidence="3" id="KW-1185">Reference proteome</keyword>
<protein>
    <recommendedName>
        <fullName evidence="4">DUF202 domain-containing protein</fullName>
    </recommendedName>
</protein>
<name>A0ABP7CLD1_9ACTN</name>
<feature type="transmembrane region" description="Helical" evidence="1">
    <location>
        <begin position="33"/>
        <end position="50"/>
    </location>
</feature>
<feature type="transmembrane region" description="Helical" evidence="1">
    <location>
        <begin position="70"/>
        <end position="89"/>
    </location>
</feature>
<comment type="caution">
    <text evidence="2">The sequence shown here is derived from an EMBL/GenBank/DDBJ whole genome shotgun (WGS) entry which is preliminary data.</text>
</comment>
<keyword evidence="1" id="KW-0812">Transmembrane</keyword>
<sequence>MRAAFVAITSVFGLLAALSLVKTATVVPDQPRVIRWLCAGVAFAFIAVFWEITRRRYVARGTLRADPASAVLGMAALAVLTALMIVFAVTA</sequence>
<keyword evidence="1" id="KW-0472">Membrane</keyword>
<evidence type="ECO:0008006" key="4">
    <source>
        <dbReference type="Google" id="ProtNLM"/>
    </source>
</evidence>
<dbReference type="EMBL" id="BAAAYX010000002">
    <property type="protein sequence ID" value="GAA3690466.1"/>
    <property type="molecule type" value="Genomic_DNA"/>
</dbReference>
<evidence type="ECO:0000313" key="2">
    <source>
        <dbReference type="EMBL" id="GAA3690466.1"/>
    </source>
</evidence>
<keyword evidence="1" id="KW-1133">Transmembrane helix</keyword>
<dbReference type="Proteomes" id="UP001500051">
    <property type="component" value="Unassembled WGS sequence"/>
</dbReference>
<evidence type="ECO:0000313" key="3">
    <source>
        <dbReference type="Proteomes" id="UP001500051"/>
    </source>
</evidence>
<accession>A0ABP7CLD1</accession>